<feature type="active site" description="Proton donor" evidence="12">
    <location>
        <position position="117"/>
    </location>
</feature>
<evidence type="ECO:0000256" key="12">
    <source>
        <dbReference type="HAMAP-Rule" id="MF_00111"/>
    </source>
</evidence>
<keyword evidence="9 12" id="KW-0961">Cell wall biogenesis/degradation</keyword>
<comment type="function">
    <text evidence="12">Cell wall formation. Adds enolpyruvyl to UDP-N-acetylglucosamine.</text>
</comment>
<dbReference type="GO" id="GO:0071555">
    <property type="term" value="P:cell wall organization"/>
    <property type="evidence" value="ECO:0007669"/>
    <property type="project" value="UniProtKB-KW"/>
</dbReference>
<dbReference type="InterPro" id="IPR005750">
    <property type="entry name" value="UDP_GlcNAc_COvinyl_MurA"/>
</dbReference>
<comment type="subcellular location">
    <subcellularLocation>
        <location evidence="1 12">Cytoplasm</location>
    </subcellularLocation>
</comment>
<evidence type="ECO:0000256" key="11">
    <source>
        <dbReference type="ARBA" id="ARBA00047527"/>
    </source>
</evidence>
<dbReference type="RefSeq" id="WP_155149153.1">
    <property type="nucleotide sequence ID" value="NZ_JACOPQ010000018.1"/>
</dbReference>
<dbReference type="Proteomes" id="UP000607645">
    <property type="component" value="Unassembled WGS sequence"/>
</dbReference>
<evidence type="ECO:0000313" key="14">
    <source>
        <dbReference type="EMBL" id="MBC5738605.1"/>
    </source>
</evidence>
<evidence type="ECO:0000313" key="15">
    <source>
        <dbReference type="Proteomes" id="UP000607645"/>
    </source>
</evidence>
<feature type="binding site" evidence="12">
    <location>
        <position position="307"/>
    </location>
    <ligand>
        <name>UDP-N-acetyl-alpha-D-glucosamine</name>
        <dbReference type="ChEBI" id="CHEBI:57705"/>
    </ligand>
</feature>
<dbReference type="GO" id="GO:0005737">
    <property type="term" value="C:cytoplasm"/>
    <property type="evidence" value="ECO:0007669"/>
    <property type="project" value="UniProtKB-SubCell"/>
</dbReference>
<comment type="caution">
    <text evidence="14">The sequence shown here is derived from an EMBL/GenBank/DDBJ whole genome shotgun (WGS) entry which is preliminary data.</text>
</comment>
<dbReference type="NCBIfam" id="TIGR01072">
    <property type="entry name" value="murA"/>
    <property type="match status" value="1"/>
</dbReference>
<comment type="similarity">
    <text evidence="10 12">Belongs to the EPSP synthase family. MurA subfamily.</text>
</comment>
<evidence type="ECO:0000256" key="10">
    <source>
        <dbReference type="ARBA" id="ARBA00038367"/>
    </source>
</evidence>
<dbReference type="GO" id="GO:0008760">
    <property type="term" value="F:UDP-N-acetylglucosamine 1-carboxyvinyltransferase activity"/>
    <property type="evidence" value="ECO:0007669"/>
    <property type="project" value="UniProtKB-UniRule"/>
</dbReference>
<dbReference type="EMBL" id="JACOPQ010000018">
    <property type="protein sequence ID" value="MBC5738605.1"/>
    <property type="molecule type" value="Genomic_DNA"/>
</dbReference>
<evidence type="ECO:0000256" key="4">
    <source>
        <dbReference type="ARBA" id="ARBA00022618"/>
    </source>
</evidence>
<dbReference type="InterPro" id="IPR001986">
    <property type="entry name" value="Enolpyruvate_Tfrase_dom"/>
</dbReference>
<protein>
    <recommendedName>
        <fullName evidence="12">UDP-N-acetylglucosamine 1-carboxyvinyltransferase</fullName>
        <ecNumber evidence="12">2.5.1.7</ecNumber>
    </recommendedName>
    <alternativeName>
        <fullName evidence="12">Enoylpyruvate transferase</fullName>
    </alternativeName>
    <alternativeName>
        <fullName evidence="12">UDP-N-acetylglucosamine enolpyruvyl transferase</fullName>
        <shortName evidence="12">EPT</shortName>
    </alternativeName>
</protein>
<comment type="pathway">
    <text evidence="2 12">Cell wall biogenesis; peptidoglycan biosynthesis.</text>
</comment>
<dbReference type="InterPro" id="IPR013792">
    <property type="entry name" value="RNA3'P_cycl/enolpyr_Trfase_a/b"/>
</dbReference>
<dbReference type="GO" id="GO:0008360">
    <property type="term" value="P:regulation of cell shape"/>
    <property type="evidence" value="ECO:0007669"/>
    <property type="project" value="UniProtKB-KW"/>
</dbReference>
<reference evidence="14" key="1">
    <citation type="submission" date="2020-08" db="EMBL/GenBank/DDBJ databases">
        <title>Genome public.</title>
        <authorList>
            <person name="Liu C."/>
            <person name="Sun Q."/>
        </authorList>
    </citation>
    <scope>NUCLEOTIDE SEQUENCE</scope>
    <source>
        <strain evidence="14">NSJ-52</strain>
    </source>
</reference>
<evidence type="ECO:0000259" key="13">
    <source>
        <dbReference type="Pfam" id="PF00275"/>
    </source>
</evidence>
<evidence type="ECO:0000256" key="5">
    <source>
        <dbReference type="ARBA" id="ARBA00022679"/>
    </source>
</evidence>
<feature type="binding site" evidence="12">
    <location>
        <begin position="22"/>
        <end position="23"/>
    </location>
    <ligand>
        <name>phosphoenolpyruvate</name>
        <dbReference type="ChEBI" id="CHEBI:58702"/>
    </ligand>
</feature>
<gene>
    <name evidence="12" type="primary">murA</name>
    <name evidence="14" type="ORF">H8S62_16460</name>
</gene>
<comment type="caution">
    <text evidence="12">Lacks conserved residue(s) required for the propagation of feature annotation.</text>
</comment>
<keyword evidence="3 12" id="KW-0963">Cytoplasm</keyword>
<dbReference type="HAMAP" id="MF_00111">
    <property type="entry name" value="MurA"/>
    <property type="match status" value="1"/>
</dbReference>
<keyword evidence="12" id="KW-0670">Pyruvate</keyword>
<dbReference type="GO" id="GO:0051301">
    <property type="term" value="P:cell division"/>
    <property type="evidence" value="ECO:0007669"/>
    <property type="project" value="UniProtKB-KW"/>
</dbReference>
<comment type="catalytic activity">
    <reaction evidence="11 12">
        <text>phosphoenolpyruvate + UDP-N-acetyl-alpha-D-glucosamine = UDP-N-acetyl-3-O-(1-carboxyvinyl)-alpha-D-glucosamine + phosphate</text>
        <dbReference type="Rhea" id="RHEA:18681"/>
        <dbReference type="ChEBI" id="CHEBI:43474"/>
        <dbReference type="ChEBI" id="CHEBI:57705"/>
        <dbReference type="ChEBI" id="CHEBI:58702"/>
        <dbReference type="ChEBI" id="CHEBI:68483"/>
        <dbReference type="EC" id="2.5.1.7"/>
    </reaction>
</comment>
<feature type="modified residue" description="2-(S-cysteinyl)pyruvic acid O-phosphothioketal" evidence="12">
    <location>
        <position position="117"/>
    </location>
</feature>
<feature type="domain" description="Enolpyruvate transferase" evidence="13">
    <location>
        <begin position="7"/>
        <end position="408"/>
    </location>
</feature>
<evidence type="ECO:0000256" key="3">
    <source>
        <dbReference type="ARBA" id="ARBA00022490"/>
    </source>
</evidence>
<feature type="binding site" evidence="12">
    <location>
        <position position="93"/>
    </location>
    <ligand>
        <name>UDP-N-acetyl-alpha-D-glucosamine</name>
        <dbReference type="ChEBI" id="CHEBI:57705"/>
    </ligand>
</feature>
<keyword evidence="4 12" id="KW-0132">Cell division</keyword>
<dbReference type="NCBIfam" id="NF009470">
    <property type="entry name" value="PRK12830.1"/>
    <property type="match status" value="1"/>
</dbReference>
<sequence length="430" mass="45738">MTKYVIRGGKPLHGEIEISGAKNAAVAIIPAALLVDGVCRIENIPQISDVTLILTILQELGADVRTVNRTTVDVDCSHIRNGKVPHELARKIRASYYLIGALLGRFGSAQVPPPGGCDFGGRPIDQHIKGFVAMGAEVDVRGGYIQARAKGDKLVGTQIYMDMVSVGATMNIMLAATLAEGMTIIENAAKEPHVVDVANFLNSMGADIMGAGTDVIKIKGVERLTGGSYSIIPDQIEAGTYMAAAAATGGEVLIKNVIPKHLECITAKLEEMGVDVEERDDAVVVRRAGPLTRTNVKTLPYPGFPTDMQPQVAAVLCLAEGTSVLTEGVWDNRYRYVDEFRRMGAQIQVDGKVAVIEGVDHLTGAPVRACDLRAGAALVIAGLAAQGTTEIDCIHHIERGYEDIVRKLSGVGADIRVVVTPDEEKQAQIG</sequence>
<dbReference type="Gene3D" id="3.65.10.10">
    <property type="entry name" value="Enolpyruvate transferase domain"/>
    <property type="match status" value="2"/>
</dbReference>
<dbReference type="GO" id="GO:0009252">
    <property type="term" value="P:peptidoglycan biosynthetic process"/>
    <property type="evidence" value="ECO:0007669"/>
    <property type="project" value="UniProtKB-UniRule"/>
</dbReference>
<keyword evidence="15" id="KW-1185">Reference proteome</keyword>
<dbReference type="UniPathway" id="UPA00219"/>
<dbReference type="PANTHER" id="PTHR43783:SF2">
    <property type="entry name" value="UDP-N-ACETYLGLUCOSAMINE 1-CARBOXYVINYLTRANSFERASE 2"/>
    <property type="match status" value="1"/>
</dbReference>
<organism evidence="14 15">
    <name type="scientific">Lawsonibacter faecis</name>
    <dbReference type="NCBI Taxonomy" id="2763052"/>
    <lineage>
        <taxon>Bacteria</taxon>
        <taxon>Bacillati</taxon>
        <taxon>Bacillota</taxon>
        <taxon>Clostridia</taxon>
        <taxon>Eubacteriales</taxon>
        <taxon>Oscillospiraceae</taxon>
        <taxon>Lawsonibacter</taxon>
    </lineage>
</organism>
<evidence type="ECO:0000256" key="9">
    <source>
        <dbReference type="ARBA" id="ARBA00023316"/>
    </source>
</evidence>
<dbReference type="Pfam" id="PF00275">
    <property type="entry name" value="EPSP_synthase"/>
    <property type="match status" value="1"/>
</dbReference>
<evidence type="ECO:0000256" key="6">
    <source>
        <dbReference type="ARBA" id="ARBA00022960"/>
    </source>
</evidence>
<accession>A0A8J6MDP9</accession>
<keyword evidence="7 12" id="KW-0573">Peptidoglycan synthesis</keyword>
<evidence type="ECO:0000256" key="8">
    <source>
        <dbReference type="ARBA" id="ARBA00023306"/>
    </source>
</evidence>
<proteinExistence type="inferred from homology"/>
<keyword evidence="5 12" id="KW-0808">Transferase</keyword>
<dbReference type="InterPro" id="IPR036968">
    <property type="entry name" value="Enolpyruvate_Tfrase_sf"/>
</dbReference>
<dbReference type="CDD" id="cd01555">
    <property type="entry name" value="UdpNAET"/>
    <property type="match status" value="1"/>
</dbReference>
<dbReference type="FunFam" id="3.65.10.10:FF:000001">
    <property type="entry name" value="UDP-N-acetylglucosamine 1-carboxyvinyltransferase"/>
    <property type="match status" value="1"/>
</dbReference>
<feature type="binding site" evidence="12">
    <location>
        <begin position="122"/>
        <end position="126"/>
    </location>
    <ligand>
        <name>UDP-N-acetyl-alpha-D-glucosamine</name>
        <dbReference type="ChEBI" id="CHEBI:57705"/>
    </ligand>
</feature>
<dbReference type="PANTHER" id="PTHR43783">
    <property type="entry name" value="UDP-N-ACETYLGLUCOSAMINE 1-CARBOXYVINYLTRANSFERASE"/>
    <property type="match status" value="1"/>
</dbReference>
<keyword evidence="6 12" id="KW-0133">Cell shape</keyword>
<dbReference type="AlphaFoldDB" id="A0A8J6MDP9"/>
<evidence type="ECO:0000256" key="2">
    <source>
        <dbReference type="ARBA" id="ARBA00004752"/>
    </source>
</evidence>
<dbReference type="EC" id="2.5.1.7" evidence="12"/>
<dbReference type="NCBIfam" id="NF006873">
    <property type="entry name" value="PRK09369.1"/>
    <property type="match status" value="1"/>
</dbReference>
<name>A0A8J6MDP9_9FIRM</name>
<dbReference type="InterPro" id="IPR050068">
    <property type="entry name" value="MurA_subfamily"/>
</dbReference>
<feature type="binding site" evidence="12">
    <location>
        <position position="329"/>
    </location>
    <ligand>
        <name>UDP-N-acetyl-alpha-D-glucosamine</name>
        <dbReference type="ChEBI" id="CHEBI:57705"/>
    </ligand>
</feature>
<dbReference type="GO" id="GO:0019277">
    <property type="term" value="P:UDP-N-acetylgalactosamine biosynthetic process"/>
    <property type="evidence" value="ECO:0007669"/>
    <property type="project" value="InterPro"/>
</dbReference>
<keyword evidence="8 12" id="KW-0131">Cell cycle</keyword>
<evidence type="ECO:0000256" key="7">
    <source>
        <dbReference type="ARBA" id="ARBA00022984"/>
    </source>
</evidence>
<evidence type="ECO:0000256" key="1">
    <source>
        <dbReference type="ARBA" id="ARBA00004496"/>
    </source>
</evidence>
<dbReference type="SUPFAM" id="SSF55205">
    <property type="entry name" value="EPT/RTPC-like"/>
    <property type="match status" value="1"/>
</dbReference>